<dbReference type="EMBL" id="BAABLW010000007">
    <property type="protein sequence ID" value="GAA4918860.1"/>
    <property type="molecule type" value="Genomic_DNA"/>
</dbReference>
<protein>
    <submittedName>
        <fullName evidence="1">Uncharacterized protein</fullName>
    </submittedName>
</protein>
<evidence type="ECO:0000313" key="1">
    <source>
        <dbReference type="EMBL" id="GAA4918860.1"/>
    </source>
</evidence>
<gene>
    <name evidence="1" type="ORF">GCM10025790_13330</name>
</gene>
<keyword evidence="2" id="KW-1185">Reference proteome</keyword>
<sequence>MDVPSDAIEAMNRAIIRSKRTSSVHFPIEYVRRAGASIPTAARLVKSHEIRLKLHMTLVMQATKAPYTLPKRQTRYLAQSLNLDPKTGPSRVNTALKWLNEIQLVTPVQLPDGRPGVLLLHPDGSGIEWEGRGRRWVGVPFTLWSNMWILRLSGIAIVVLMALLELNGGSTHPQGELMDGYRKKQYGLSDDTWTRATQELELFGLLQMTDVYWGDDEFPIRKRKRYLVLRDALDNTPDWSIEAR</sequence>
<dbReference type="RefSeq" id="WP_345477289.1">
    <property type="nucleotide sequence ID" value="NZ_BAABLW010000007.1"/>
</dbReference>
<comment type="caution">
    <text evidence="1">The sequence shown here is derived from an EMBL/GenBank/DDBJ whole genome shotgun (WGS) entry which is preliminary data.</text>
</comment>
<accession>A0ABP9FWA0</accession>
<evidence type="ECO:0000313" key="2">
    <source>
        <dbReference type="Proteomes" id="UP001500368"/>
    </source>
</evidence>
<organism evidence="1 2">
    <name type="scientific">Nesterenkonia rhizosphaerae</name>
    <dbReference type="NCBI Taxonomy" id="1348272"/>
    <lineage>
        <taxon>Bacteria</taxon>
        <taxon>Bacillati</taxon>
        <taxon>Actinomycetota</taxon>
        <taxon>Actinomycetes</taxon>
        <taxon>Micrococcales</taxon>
        <taxon>Micrococcaceae</taxon>
        <taxon>Nesterenkonia</taxon>
    </lineage>
</organism>
<dbReference type="Proteomes" id="UP001500368">
    <property type="component" value="Unassembled WGS sequence"/>
</dbReference>
<name>A0ABP9FWA0_9MICC</name>
<proteinExistence type="predicted"/>
<reference evidence="2" key="1">
    <citation type="journal article" date="2019" name="Int. J. Syst. Evol. Microbiol.">
        <title>The Global Catalogue of Microorganisms (GCM) 10K type strain sequencing project: providing services to taxonomists for standard genome sequencing and annotation.</title>
        <authorList>
            <consortium name="The Broad Institute Genomics Platform"/>
            <consortium name="The Broad Institute Genome Sequencing Center for Infectious Disease"/>
            <person name="Wu L."/>
            <person name="Ma J."/>
        </authorList>
    </citation>
    <scope>NUCLEOTIDE SEQUENCE [LARGE SCALE GENOMIC DNA]</scope>
    <source>
        <strain evidence="2">JCM 19129</strain>
    </source>
</reference>